<reference evidence="2 3" key="1">
    <citation type="journal article" date="2012" name="Science">
        <title>The Paleozoic origin of enzymatic lignin decomposition reconstructed from 31 fungal genomes.</title>
        <authorList>
            <person name="Floudas D."/>
            <person name="Binder M."/>
            <person name="Riley R."/>
            <person name="Barry K."/>
            <person name="Blanchette R.A."/>
            <person name="Henrissat B."/>
            <person name="Martinez A.T."/>
            <person name="Otillar R."/>
            <person name="Spatafora J.W."/>
            <person name="Yadav J.S."/>
            <person name="Aerts A."/>
            <person name="Benoit I."/>
            <person name="Boyd A."/>
            <person name="Carlson A."/>
            <person name="Copeland A."/>
            <person name="Coutinho P.M."/>
            <person name="de Vries R.P."/>
            <person name="Ferreira P."/>
            <person name="Findley K."/>
            <person name="Foster B."/>
            <person name="Gaskell J."/>
            <person name="Glotzer D."/>
            <person name="Gorecki P."/>
            <person name="Heitman J."/>
            <person name="Hesse C."/>
            <person name="Hori C."/>
            <person name="Igarashi K."/>
            <person name="Jurgens J.A."/>
            <person name="Kallen N."/>
            <person name="Kersten P."/>
            <person name="Kohler A."/>
            <person name="Kuees U."/>
            <person name="Kumar T.K.A."/>
            <person name="Kuo A."/>
            <person name="LaButti K."/>
            <person name="Larrondo L.F."/>
            <person name="Lindquist E."/>
            <person name="Ling A."/>
            <person name="Lombard V."/>
            <person name="Lucas S."/>
            <person name="Lundell T."/>
            <person name="Martin R."/>
            <person name="McLaughlin D.J."/>
            <person name="Morgenstern I."/>
            <person name="Morin E."/>
            <person name="Murat C."/>
            <person name="Nagy L.G."/>
            <person name="Nolan M."/>
            <person name="Ohm R.A."/>
            <person name="Patyshakuliyeva A."/>
            <person name="Rokas A."/>
            <person name="Ruiz-Duenas F.J."/>
            <person name="Sabat G."/>
            <person name="Salamov A."/>
            <person name="Samejima M."/>
            <person name="Schmutz J."/>
            <person name="Slot J.C."/>
            <person name="St John F."/>
            <person name="Stenlid J."/>
            <person name="Sun H."/>
            <person name="Sun S."/>
            <person name="Syed K."/>
            <person name="Tsang A."/>
            <person name="Wiebenga A."/>
            <person name="Young D."/>
            <person name="Pisabarro A."/>
            <person name="Eastwood D.C."/>
            <person name="Martin F."/>
            <person name="Cullen D."/>
            <person name="Grigoriev I.V."/>
            <person name="Hibbett D.S."/>
        </authorList>
    </citation>
    <scope>NUCLEOTIDE SEQUENCE [LARGE SCALE GENOMIC DNA]</scope>
    <source>
        <strain evidence="2 3">ATCC 11539</strain>
    </source>
</reference>
<dbReference type="Proteomes" id="UP000030669">
    <property type="component" value="Unassembled WGS sequence"/>
</dbReference>
<name>S7QD90_GLOTA</name>
<proteinExistence type="predicted"/>
<organism evidence="2 3">
    <name type="scientific">Gloeophyllum trabeum (strain ATCC 11539 / FP-39264 / Madison 617)</name>
    <name type="common">Brown rot fungus</name>
    <dbReference type="NCBI Taxonomy" id="670483"/>
    <lineage>
        <taxon>Eukaryota</taxon>
        <taxon>Fungi</taxon>
        <taxon>Dikarya</taxon>
        <taxon>Basidiomycota</taxon>
        <taxon>Agaricomycotina</taxon>
        <taxon>Agaricomycetes</taxon>
        <taxon>Gloeophyllales</taxon>
        <taxon>Gloeophyllaceae</taxon>
        <taxon>Gloeophyllum</taxon>
    </lineage>
</organism>
<dbReference type="KEGG" id="gtr:GLOTRDRAFT_92414"/>
<dbReference type="PANTHER" id="PTHR48125">
    <property type="entry name" value="LP07818P1"/>
    <property type="match status" value="1"/>
</dbReference>
<accession>S7QD90</accession>
<feature type="region of interest" description="Disordered" evidence="1">
    <location>
        <begin position="288"/>
        <end position="482"/>
    </location>
</feature>
<feature type="compositionally biased region" description="Basic and acidic residues" evidence="1">
    <location>
        <begin position="513"/>
        <end position="524"/>
    </location>
</feature>
<protein>
    <submittedName>
        <fullName evidence="2">Uncharacterized protein</fullName>
    </submittedName>
</protein>
<feature type="compositionally biased region" description="Basic residues" evidence="1">
    <location>
        <begin position="545"/>
        <end position="562"/>
    </location>
</feature>
<feature type="compositionally biased region" description="Low complexity" evidence="1">
    <location>
        <begin position="396"/>
        <end position="433"/>
    </location>
</feature>
<evidence type="ECO:0000313" key="3">
    <source>
        <dbReference type="Proteomes" id="UP000030669"/>
    </source>
</evidence>
<feature type="compositionally biased region" description="Low complexity" evidence="1">
    <location>
        <begin position="621"/>
        <end position="634"/>
    </location>
</feature>
<dbReference type="HOGENOM" id="CLU_408847_0_0_1"/>
<dbReference type="AlphaFoldDB" id="S7QD90"/>
<feature type="region of interest" description="Disordered" evidence="1">
    <location>
        <begin position="621"/>
        <end position="672"/>
    </location>
</feature>
<dbReference type="EMBL" id="KB469299">
    <property type="protein sequence ID" value="EPQ57358.1"/>
    <property type="molecule type" value="Genomic_DNA"/>
</dbReference>
<dbReference type="PANTHER" id="PTHR48125:SF12">
    <property type="entry name" value="AT HOOK TRANSCRIPTION FACTOR FAMILY-RELATED"/>
    <property type="match status" value="1"/>
</dbReference>
<feature type="compositionally biased region" description="Acidic residues" evidence="1">
    <location>
        <begin position="353"/>
        <end position="381"/>
    </location>
</feature>
<gene>
    <name evidence="2" type="ORF">GLOTRDRAFT_92414</name>
</gene>
<evidence type="ECO:0000256" key="1">
    <source>
        <dbReference type="SAM" id="MobiDB-lite"/>
    </source>
</evidence>
<keyword evidence="3" id="KW-1185">Reference proteome</keyword>
<sequence>MEVYKLLVTAAQRLSAEETARRWSALSSPRNALYNPPPPPPAPNTTYATLQPEGEKMKSLAQVAEQLLNEQATMLQYPVSALPRGQPAQATISPSVPSASTALPVASISTPDPQPPTHAPAPVPAIRRDLTWAQTPSHDANGFPLQPVASTYPLRPDRAPGINFDGKRTRYHPEVLAWLRTTDKVAADAKEEADEGMLFPEDLLERAPPPPEDPGLFALCALCSVQDRRRLAYWVLWNVDRKEDTLDRLNAEINKRSRDVCLAEFWGLPDVLVNLAMAGERAQQRKELEAREATCTDGVPPTWWKGTPRTRAGEKRKAGALQGEPQKKRRRPAKLTMKKGARKGRSTRKPEQEEQEEEQQEEEQQQQEEQEEQEQDIDVETESAVLMPPPPPPAPGRVVLRLPVHSSAPRPAPTAAPAAVLAATPAAVPVPAAEKPKPTPAAKPKPSPKKPKTTKSQAPKPTEAPKRQSKRIQAANDVKPEAARFASENTLFTSKSSTLVNSMPPDLKRVVEGVKTPEPEKLEAIEEQGEEEVVAPEPEPETKTKNARKPKGKKTAKGKGKAKAPPVDTDATEDEPDLPQLPRGLEKAETVKSWTDEVAASEAGAVEEAQVEEEINVVEEVPVPDTTARAGSRAARARRPTQKAREAAAKASQSKAKSSRPKTKTASAGVEV</sequence>
<dbReference type="OMA" id="SPLCETI"/>
<feature type="region of interest" description="Disordered" evidence="1">
    <location>
        <begin position="513"/>
        <end position="590"/>
    </location>
</feature>
<dbReference type="GeneID" id="19309382"/>
<evidence type="ECO:0000313" key="2">
    <source>
        <dbReference type="EMBL" id="EPQ57358.1"/>
    </source>
</evidence>
<feature type="compositionally biased region" description="Acidic residues" evidence="1">
    <location>
        <begin position="525"/>
        <end position="534"/>
    </location>
</feature>
<dbReference type="RefSeq" id="XP_007864468.1">
    <property type="nucleotide sequence ID" value="XM_007866277.1"/>
</dbReference>
<feature type="compositionally biased region" description="Basic residues" evidence="1">
    <location>
        <begin position="327"/>
        <end position="347"/>
    </location>
</feature>